<feature type="domain" description="DUF3817" evidence="7">
    <location>
        <begin position="7"/>
        <end position="94"/>
    </location>
</feature>
<dbReference type="PANTHER" id="PTHR40077">
    <property type="entry name" value="MEMBRANE PROTEIN-RELATED"/>
    <property type="match status" value="1"/>
</dbReference>
<organism evidence="8 9">
    <name type="scientific">Paenibacillus kyungheensis</name>
    <dbReference type="NCBI Taxonomy" id="1452732"/>
    <lineage>
        <taxon>Bacteria</taxon>
        <taxon>Bacillati</taxon>
        <taxon>Bacillota</taxon>
        <taxon>Bacilli</taxon>
        <taxon>Bacillales</taxon>
        <taxon>Paenibacillaceae</taxon>
        <taxon>Paenibacillus</taxon>
    </lineage>
</organism>
<keyword evidence="3 6" id="KW-0812">Transmembrane</keyword>
<evidence type="ECO:0000256" key="5">
    <source>
        <dbReference type="ARBA" id="ARBA00023136"/>
    </source>
</evidence>
<dbReference type="Pfam" id="PF12823">
    <property type="entry name" value="DUF3817"/>
    <property type="match status" value="1"/>
</dbReference>
<dbReference type="Proteomes" id="UP001220509">
    <property type="component" value="Chromosome"/>
</dbReference>
<name>A0AAX3LY16_9BACL</name>
<evidence type="ECO:0000313" key="8">
    <source>
        <dbReference type="EMBL" id="WCT54776.1"/>
    </source>
</evidence>
<reference evidence="8 9" key="1">
    <citation type="submission" date="2023-02" db="EMBL/GenBank/DDBJ databases">
        <title>Genome sequence of Paenibacillus kyungheensis KACC 18744.</title>
        <authorList>
            <person name="Kim S."/>
            <person name="Heo J."/>
            <person name="Kwon S.-W."/>
        </authorList>
    </citation>
    <scope>NUCLEOTIDE SEQUENCE [LARGE SCALE GENOMIC DNA]</scope>
    <source>
        <strain evidence="8 9">KACC 18744</strain>
    </source>
</reference>
<feature type="transmembrane region" description="Helical" evidence="6">
    <location>
        <begin position="39"/>
        <end position="64"/>
    </location>
</feature>
<dbReference type="PANTHER" id="PTHR40077:SF1">
    <property type="entry name" value="MEMBRANE PROTEIN"/>
    <property type="match status" value="1"/>
</dbReference>
<dbReference type="RefSeq" id="WP_273613261.1">
    <property type="nucleotide sequence ID" value="NZ_CP117416.1"/>
</dbReference>
<keyword evidence="4 6" id="KW-1133">Transmembrane helix</keyword>
<keyword evidence="2" id="KW-1003">Cell membrane</keyword>
<feature type="transmembrane region" description="Helical" evidence="6">
    <location>
        <begin position="71"/>
        <end position="88"/>
    </location>
</feature>
<evidence type="ECO:0000313" key="9">
    <source>
        <dbReference type="Proteomes" id="UP001220509"/>
    </source>
</evidence>
<feature type="transmembrane region" description="Helical" evidence="6">
    <location>
        <begin position="12"/>
        <end position="33"/>
    </location>
</feature>
<dbReference type="NCBIfam" id="TIGR03954">
    <property type="entry name" value="integ_memb_HG"/>
    <property type="match status" value="1"/>
</dbReference>
<accession>A0AAX3LY16</accession>
<gene>
    <name evidence="8" type="ORF">PQ456_16430</name>
</gene>
<keyword evidence="5 6" id="KW-0472">Membrane</keyword>
<dbReference type="EMBL" id="CP117416">
    <property type="protein sequence ID" value="WCT54776.1"/>
    <property type="molecule type" value="Genomic_DNA"/>
</dbReference>
<protein>
    <submittedName>
        <fullName evidence="8">DUF3817 domain-containing protein</fullName>
    </submittedName>
</protein>
<keyword evidence="9" id="KW-1185">Reference proteome</keyword>
<evidence type="ECO:0000256" key="4">
    <source>
        <dbReference type="ARBA" id="ARBA00022989"/>
    </source>
</evidence>
<evidence type="ECO:0000259" key="7">
    <source>
        <dbReference type="Pfam" id="PF12823"/>
    </source>
</evidence>
<proteinExistence type="predicted"/>
<dbReference type="GO" id="GO:0005886">
    <property type="term" value="C:plasma membrane"/>
    <property type="evidence" value="ECO:0007669"/>
    <property type="project" value="UniProtKB-SubCell"/>
</dbReference>
<evidence type="ECO:0000256" key="3">
    <source>
        <dbReference type="ARBA" id="ARBA00022692"/>
    </source>
</evidence>
<comment type="subcellular location">
    <subcellularLocation>
        <location evidence="1">Cell membrane</location>
        <topology evidence="1">Multi-pass membrane protein</topology>
    </subcellularLocation>
</comment>
<evidence type="ECO:0000256" key="6">
    <source>
        <dbReference type="SAM" id="Phobius"/>
    </source>
</evidence>
<evidence type="ECO:0000256" key="1">
    <source>
        <dbReference type="ARBA" id="ARBA00004651"/>
    </source>
</evidence>
<evidence type="ECO:0000256" key="2">
    <source>
        <dbReference type="ARBA" id="ARBA00022475"/>
    </source>
</evidence>
<dbReference type="InterPro" id="IPR023845">
    <property type="entry name" value="DUF3817_TM"/>
</dbReference>
<sequence length="107" mass="11877">MIKNALSMLRVIGNVEAVSYLALVLIAMPLKYFADMPLAVTYVGMIHGVLFVAYVAAIGLTLILRKISFKQAVLGLIASVLPFGPFVFDRYLHRQHQRDAVEQTQIS</sequence>
<dbReference type="KEGG" id="pka:PQ456_16430"/>
<dbReference type="AlphaFoldDB" id="A0AAX3LY16"/>